<dbReference type="Pfam" id="PF03621">
    <property type="entry name" value="MbtH"/>
    <property type="match status" value="1"/>
</dbReference>
<evidence type="ECO:0000256" key="2">
    <source>
        <dbReference type="ARBA" id="ARBA00022553"/>
    </source>
</evidence>
<dbReference type="Gene3D" id="3.40.50.980">
    <property type="match status" value="2"/>
</dbReference>
<dbReference type="InterPro" id="IPR029063">
    <property type="entry name" value="SAM-dependent_MTases_sf"/>
</dbReference>
<dbReference type="InterPro" id="IPR036736">
    <property type="entry name" value="ACP-like_sf"/>
</dbReference>
<reference evidence="5 6" key="1">
    <citation type="submission" date="2024-03" db="EMBL/GenBank/DDBJ databases">
        <title>Whole genome sequencing of Streptomyces racemochromogenes, to identify antimicrobial biosynthetic gene clusters.</title>
        <authorList>
            <person name="Suryawanshi P."/>
            <person name="Krishnaraj P.U."/>
            <person name="Arun Y.P."/>
            <person name="Suryawanshi M.P."/>
            <person name="Rakshit O."/>
        </authorList>
    </citation>
    <scope>NUCLEOTIDE SEQUENCE [LARGE SCALE GENOMIC DNA]</scope>
    <source>
        <strain evidence="5 6">AUDT626</strain>
    </source>
</reference>
<evidence type="ECO:0000313" key="5">
    <source>
        <dbReference type="EMBL" id="MFH7597089.1"/>
    </source>
</evidence>
<keyword evidence="2" id="KW-0597">Phosphoprotein</keyword>
<keyword evidence="1" id="KW-0596">Phosphopantetheine</keyword>
<dbReference type="PROSITE" id="PS50075">
    <property type="entry name" value="CARRIER"/>
    <property type="match status" value="1"/>
</dbReference>
<dbReference type="Gene3D" id="1.10.1200.10">
    <property type="entry name" value="ACP-like"/>
    <property type="match status" value="1"/>
</dbReference>
<dbReference type="Pfam" id="PF00550">
    <property type="entry name" value="PP-binding"/>
    <property type="match status" value="1"/>
</dbReference>
<organism evidence="5 6">
    <name type="scientific">Streptomyces racemochromogenes</name>
    <dbReference type="NCBI Taxonomy" id="67353"/>
    <lineage>
        <taxon>Bacteria</taxon>
        <taxon>Bacillati</taxon>
        <taxon>Actinomycetota</taxon>
        <taxon>Actinomycetes</taxon>
        <taxon>Kitasatosporales</taxon>
        <taxon>Streptomycetaceae</taxon>
        <taxon>Streptomyces</taxon>
    </lineage>
</organism>
<dbReference type="InterPro" id="IPR020806">
    <property type="entry name" value="PKS_PP-bd"/>
</dbReference>
<dbReference type="SMART" id="SM00923">
    <property type="entry name" value="MbtH"/>
    <property type="match status" value="1"/>
</dbReference>
<dbReference type="RefSeq" id="WP_395510882.1">
    <property type="nucleotide sequence ID" value="NZ_JBBDHD010000045.1"/>
</dbReference>
<feature type="region of interest" description="Disordered" evidence="3">
    <location>
        <begin position="1021"/>
        <end position="1060"/>
    </location>
</feature>
<dbReference type="SUPFAM" id="SSF53335">
    <property type="entry name" value="S-adenosyl-L-methionine-dependent methyltransferases"/>
    <property type="match status" value="1"/>
</dbReference>
<feature type="domain" description="Carrier" evidence="4">
    <location>
        <begin position="461"/>
        <end position="538"/>
    </location>
</feature>
<name>A0ABW7PFT6_9ACTN</name>
<dbReference type="Gene3D" id="3.90.820.10">
    <property type="entry name" value="Structural Genomics, Unknown Function 30-nov-00 1gh9 Mol_id"/>
    <property type="match status" value="1"/>
</dbReference>
<evidence type="ECO:0000259" key="4">
    <source>
        <dbReference type="PROSITE" id="PS50075"/>
    </source>
</evidence>
<dbReference type="InterPro" id="IPR005153">
    <property type="entry name" value="MbtH-like_dom"/>
</dbReference>
<dbReference type="InterPro" id="IPR000873">
    <property type="entry name" value="AMP-dep_synth/lig_dom"/>
</dbReference>
<dbReference type="InterPro" id="IPR009081">
    <property type="entry name" value="PP-bd_ACP"/>
</dbReference>
<comment type="caution">
    <text evidence="5">The sequence shown here is derived from an EMBL/GenBank/DDBJ whole genome shotgun (WGS) entry which is preliminary data.</text>
</comment>
<evidence type="ECO:0000256" key="1">
    <source>
        <dbReference type="ARBA" id="ARBA00022450"/>
    </source>
</evidence>
<keyword evidence="6" id="KW-1185">Reference proteome</keyword>
<dbReference type="EMBL" id="JBBDHD010000045">
    <property type="protein sequence ID" value="MFH7597089.1"/>
    <property type="molecule type" value="Genomic_DNA"/>
</dbReference>
<dbReference type="PANTHER" id="PTHR44845">
    <property type="entry name" value="CARRIER DOMAIN-CONTAINING PROTEIN"/>
    <property type="match status" value="1"/>
</dbReference>
<evidence type="ECO:0000256" key="3">
    <source>
        <dbReference type="SAM" id="MobiDB-lite"/>
    </source>
</evidence>
<proteinExistence type="predicted"/>
<dbReference type="Gene3D" id="3.40.50.150">
    <property type="entry name" value="Vaccinia Virus protein VP39"/>
    <property type="match status" value="1"/>
</dbReference>
<dbReference type="Pfam" id="PF08242">
    <property type="entry name" value="Methyltransf_12"/>
    <property type="match status" value="1"/>
</dbReference>
<dbReference type="InterPro" id="IPR006162">
    <property type="entry name" value="Ppantetheine_attach_site"/>
</dbReference>
<feature type="region of interest" description="Disordered" evidence="3">
    <location>
        <begin position="1217"/>
        <end position="1240"/>
    </location>
</feature>
<dbReference type="Proteomes" id="UP001610631">
    <property type="component" value="Unassembled WGS sequence"/>
</dbReference>
<dbReference type="SMART" id="SM00823">
    <property type="entry name" value="PKS_PP"/>
    <property type="match status" value="1"/>
</dbReference>
<dbReference type="SUPFAM" id="SSF160582">
    <property type="entry name" value="MbtH-like"/>
    <property type="match status" value="1"/>
</dbReference>
<gene>
    <name evidence="5" type="ORF">WDV06_18600</name>
</gene>
<dbReference type="Gene3D" id="3.30.559.30">
    <property type="entry name" value="Nonribosomal peptide synthetase, condensation domain"/>
    <property type="match status" value="1"/>
</dbReference>
<accession>A0ABW7PFT6</accession>
<evidence type="ECO:0000313" key="6">
    <source>
        <dbReference type="Proteomes" id="UP001610631"/>
    </source>
</evidence>
<dbReference type="Gene3D" id="2.30.38.10">
    <property type="entry name" value="Luciferase, Domain 3"/>
    <property type="match status" value="1"/>
</dbReference>
<protein>
    <submittedName>
        <fullName evidence="5">Phosphopantetheine-binding protein</fullName>
    </submittedName>
</protein>
<dbReference type="SUPFAM" id="SSF52777">
    <property type="entry name" value="CoA-dependent acyltransferases"/>
    <property type="match status" value="1"/>
</dbReference>
<dbReference type="SUPFAM" id="SSF47336">
    <property type="entry name" value="ACP-like"/>
    <property type="match status" value="1"/>
</dbReference>
<dbReference type="Pfam" id="PF00501">
    <property type="entry name" value="AMP-binding"/>
    <property type="match status" value="1"/>
</dbReference>
<dbReference type="SUPFAM" id="SSF56801">
    <property type="entry name" value="Acetyl-CoA synthetase-like"/>
    <property type="match status" value="1"/>
</dbReference>
<dbReference type="CDD" id="cd02440">
    <property type="entry name" value="AdoMet_MTases"/>
    <property type="match status" value="1"/>
</dbReference>
<dbReference type="InterPro" id="IPR013217">
    <property type="entry name" value="Methyltransf_12"/>
</dbReference>
<dbReference type="PROSITE" id="PS00012">
    <property type="entry name" value="PHOSPHOPANTETHEINE"/>
    <property type="match status" value="1"/>
</dbReference>
<dbReference type="PANTHER" id="PTHR44845:SF6">
    <property type="entry name" value="BETA-ALANINE-ACTIVATING ENZYME"/>
    <property type="match status" value="1"/>
</dbReference>
<dbReference type="InterPro" id="IPR038020">
    <property type="entry name" value="MbtH-like_sf"/>
</dbReference>
<sequence>MTSHITTEDSTMPEYTGTAARAAAGTAADGDRQVSGWHEIYQELYRDADAADFGENFAGWESSYDGAPIPLEQMRHWRDDTVRSIRALRPRRVLEIGVGSGLLMSQLLDDCEEYWGADMSEAVIGALRAQLAARPAATARKVRLQAAPAHLLDELPAGHFDTVVINSVIQYFPHVDYLTEVLTKAVLLLAPGGSVFVGDVRDLELLPRFHTAVALGRDAGAARDTAALREAVARTAAGEKELALAPSYFAALPELLPELEGVDVRLKASPFHNELTRHRYDVVLRTAAPGLDLADAPRLDWSAEGLDPAALRTRLAGATGPLRIAGVPNVRLAGEDACRTALAEDRPAEEVRAALTAAFPAAVEPDALRELAEQAGHRAAITLCGADHTRFDLVLWPAAGDPGEPAVTGVYLDRETAASGAAPSFDDPGRYANSPAALEAGAAAPAAPVRPAAGATGEPAAPRDPYEDTVRALFAEVLAVPRHTVGCDQDFFAIGGHSLASARLVGRIRAVLGVALGMRSVYEARTVAALAALVRRQSPRPPAGRAAATVRPDLGCAGADGWSEAPLAIGAAAHRGLTALAREHGATSGMALHAAVTALLARMSGADAVPVALASGGLPAVTVTAAVDGRPGFTTLLERVRAASVAAWAAGDRAAEGPSATLVLDPADGGRGAAVAAAADGPVLELTERWSQTGAPAGVEGRVRIPAAGGARDGSGGGAVAELFGARLERLLDAVVADPGHRIDTLGLDLPGEAGDHPGSGAEHTVPQTPLPAMLGMQALLTPHAPAVVTPDSCLTHAGLEERAGLLARRLLALGAGPGRLVAVRLPAGQDLVVAYAAVAKSGAACLPLPPGRAVPPVGVPPVAVVTSDAVTPWPGIPAVPAGPDGAEPAVAPLPVARAGDPVLATATPGGLVLLDAGPLRALGAWRFATMPAEAGAPRAVIPDPDTDFGFLDIADALACGATVHLAGPGADTPGEPARWPAGTGAAELSGPARAVARTARAARDAGAALAAPSVLAVTRSDSGWHPSGSHPGHDTSGTGESPWAHDPDREGSGPAGPPVVLEHRWTHGVRLTTVRTAAGAAPLWNQAVRVLDPALRPVPPGLVGTLYLAGSALGGTRPERAGDAARWVADPYGAPGALMLRTGIAVRAAGPQTPDAVEAAAVHDPFEDTGALYLVLDGPDGRRSLWPAEVPVPAGWAAAGPEDVRDGALEELARSLTMPLTAPVEPSATEPVPATRSSR</sequence>